<keyword evidence="4" id="KW-0539">Nucleus</keyword>
<protein>
    <recommendedName>
        <fullName evidence="6">BHLH domain-containing protein</fullName>
    </recommendedName>
</protein>
<dbReference type="SUPFAM" id="SSF47459">
    <property type="entry name" value="HLH, helix-loop-helix DNA-binding domain"/>
    <property type="match status" value="1"/>
</dbReference>
<dbReference type="Gene3D" id="4.10.280.10">
    <property type="entry name" value="Helix-loop-helix DNA-binding domain"/>
    <property type="match status" value="1"/>
</dbReference>
<feature type="compositionally biased region" description="Polar residues" evidence="5">
    <location>
        <begin position="9"/>
        <end position="20"/>
    </location>
</feature>
<dbReference type="EMBL" id="CP093345">
    <property type="protein sequence ID" value="WOG95074.1"/>
    <property type="molecule type" value="Genomic_DNA"/>
</dbReference>
<dbReference type="Pfam" id="PF00010">
    <property type="entry name" value="HLH"/>
    <property type="match status" value="1"/>
</dbReference>
<feature type="compositionally biased region" description="Basic and acidic residues" evidence="5">
    <location>
        <begin position="265"/>
        <end position="278"/>
    </location>
</feature>
<dbReference type="InterPro" id="IPR036638">
    <property type="entry name" value="HLH_DNA-bd_sf"/>
</dbReference>
<evidence type="ECO:0000256" key="4">
    <source>
        <dbReference type="ARBA" id="ARBA00023242"/>
    </source>
</evidence>
<dbReference type="FunFam" id="4.10.280.10:FF:000002">
    <property type="entry name" value="Basic helix-loop-helix transcription factor"/>
    <property type="match status" value="1"/>
</dbReference>
<accession>A0AAF0WSR0</accession>
<feature type="domain" description="BHLH" evidence="6">
    <location>
        <begin position="308"/>
        <end position="358"/>
    </location>
</feature>
<evidence type="ECO:0000259" key="6">
    <source>
        <dbReference type="PROSITE" id="PS50888"/>
    </source>
</evidence>
<dbReference type="SMART" id="SM00353">
    <property type="entry name" value="HLH"/>
    <property type="match status" value="1"/>
</dbReference>
<feature type="region of interest" description="Disordered" evidence="5">
    <location>
        <begin position="1"/>
        <end position="20"/>
    </location>
</feature>
<dbReference type="PANTHER" id="PTHR12565">
    <property type="entry name" value="STEROL REGULATORY ELEMENT-BINDING PROTEIN"/>
    <property type="match status" value="1"/>
</dbReference>
<dbReference type="InterPro" id="IPR024097">
    <property type="entry name" value="bHLH_ZIP_TF"/>
</dbReference>
<feature type="region of interest" description="Disordered" evidence="5">
    <location>
        <begin position="188"/>
        <end position="290"/>
    </location>
</feature>
<keyword evidence="8" id="KW-1185">Reference proteome</keyword>
<dbReference type="GO" id="GO:0003700">
    <property type="term" value="F:DNA-binding transcription factor activity"/>
    <property type="evidence" value="ECO:0007669"/>
    <property type="project" value="TreeGrafter"/>
</dbReference>
<feature type="region of interest" description="Disordered" evidence="5">
    <location>
        <begin position="436"/>
        <end position="465"/>
    </location>
</feature>
<proteinExistence type="predicted"/>
<evidence type="ECO:0000256" key="5">
    <source>
        <dbReference type="SAM" id="MobiDB-lite"/>
    </source>
</evidence>
<gene>
    <name evidence="7" type="ORF">DCAR_0314376</name>
</gene>
<dbReference type="GO" id="GO:0046983">
    <property type="term" value="F:protein dimerization activity"/>
    <property type="evidence" value="ECO:0007669"/>
    <property type="project" value="InterPro"/>
</dbReference>
<evidence type="ECO:0000313" key="7">
    <source>
        <dbReference type="EMBL" id="WOG95074.1"/>
    </source>
</evidence>
<dbReference type="Proteomes" id="UP000077755">
    <property type="component" value="Chromosome 3"/>
</dbReference>
<keyword evidence="2" id="KW-0805">Transcription regulation</keyword>
<evidence type="ECO:0000256" key="1">
    <source>
        <dbReference type="ARBA" id="ARBA00004123"/>
    </source>
</evidence>
<evidence type="ECO:0000256" key="2">
    <source>
        <dbReference type="ARBA" id="ARBA00023015"/>
    </source>
</evidence>
<comment type="subcellular location">
    <subcellularLocation>
        <location evidence="1">Nucleus</location>
    </subcellularLocation>
</comment>
<dbReference type="AlphaFoldDB" id="A0AAF0WSR0"/>
<name>A0AAF0WSR0_DAUCS</name>
<evidence type="ECO:0000313" key="8">
    <source>
        <dbReference type="Proteomes" id="UP000077755"/>
    </source>
</evidence>
<dbReference type="CDD" id="cd18919">
    <property type="entry name" value="bHLH_AtBPE_like"/>
    <property type="match status" value="1"/>
</dbReference>
<reference evidence="7" key="1">
    <citation type="journal article" date="2016" name="Nat. Genet.">
        <title>A high-quality carrot genome assembly provides new insights into carotenoid accumulation and asterid genome evolution.</title>
        <authorList>
            <person name="Iorizzo M."/>
            <person name="Ellison S."/>
            <person name="Senalik D."/>
            <person name="Zeng P."/>
            <person name="Satapoomin P."/>
            <person name="Huang J."/>
            <person name="Bowman M."/>
            <person name="Iovene M."/>
            <person name="Sanseverino W."/>
            <person name="Cavagnaro P."/>
            <person name="Yildiz M."/>
            <person name="Macko-Podgorni A."/>
            <person name="Moranska E."/>
            <person name="Grzebelus E."/>
            <person name="Grzebelus D."/>
            <person name="Ashrafi H."/>
            <person name="Zheng Z."/>
            <person name="Cheng S."/>
            <person name="Spooner D."/>
            <person name="Van Deynze A."/>
            <person name="Simon P."/>
        </authorList>
    </citation>
    <scope>NUCLEOTIDE SEQUENCE</scope>
    <source>
        <tissue evidence="7">Leaf</tissue>
    </source>
</reference>
<evidence type="ECO:0000256" key="3">
    <source>
        <dbReference type="ARBA" id="ARBA00023163"/>
    </source>
</evidence>
<dbReference type="PANTHER" id="PTHR12565:SF457">
    <property type="entry name" value="TRANSCRIPTION FACTOR BHLH62-LIKE"/>
    <property type="match status" value="1"/>
</dbReference>
<sequence length="465" mass="51433">MENEYFFNNGISSPQNQFQTSPTQLQMTNTSQIPNFRKTTEQYSQFEANLSSLVSSPVTNNAYNTPLNHFVKEDFSVSRSSMYMSPVLPALPTDPGFAERAAKFSCFGSKSFNGRTSQTGLNNAEFQYRSSGIVLGNSKLPRVSSSPSLQALGSHMGIQENKNASQLQMDMRPSVNASDLDTKISNLSCSGANSNEESSVSAQNTSVENVFSTPMGLNSRKRKGFSKEKGKEALSTQGKNAAKEAGGDEVSNVNRSKMKKCNANKNDDVKLKEEKGDSSDEDDKQIYNGKKPLEPFKDYIHVRARRGQATDSHSLAERVRREKISKRMKTLEDLVPGCNKVTGKALMLDEIINYVQSLQRQVEFLSMKLATVNPRLDINMGSLLSKNTIQPSDTIPHQSYQFNSPSSAYYSHHQSHQIPQVHKTPEPIDPAFSRNPGMQIDGHGEGLSQHCSNGLCHKPNTSHET</sequence>
<feature type="compositionally biased region" description="Polar residues" evidence="5">
    <location>
        <begin position="188"/>
        <end position="216"/>
    </location>
</feature>
<reference evidence="7" key="2">
    <citation type="submission" date="2022-03" db="EMBL/GenBank/DDBJ databases">
        <title>Draft title - Genomic analysis of global carrot germplasm unveils the trajectory of domestication and the origin of high carotenoid orange carrot.</title>
        <authorList>
            <person name="Iorizzo M."/>
            <person name="Ellison S."/>
            <person name="Senalik D."/>
            <person name="Macko-Podgorni A."/>
            <person name="Grzebelus D."/>
            <person name="Bostan H."/>
            <person name="Rolling W."/>
            <person name="Curaba J."/>
            <person name="Simon P."/>
        </authorList>
    </citation>
    <scope>NUCLEOTIDE SEQUENCE</scope>
    <source>
        <tissue evidence="7">Leaf</tissue>
    </source>
</reference>
<dbReference type="InterPro" id="IPR011598">
    <property type="entry name" value="bHLH_dom"/>
</dbReference>
<keyword evidence="3" id="KW-0804">Transcription</keyword>
<dbReference type="GO" id="GO:0005634">
    <property type="term" value="C:nucleus"/>
    <property type="evidence" value="ECO:0007669"/>
    <property type="project" value="UniProtKB-SubCell"/>
</dbReference>
<dbReference type="PROSITE" id="PS50888">
    <property type="entry name" value="BHLH"/>
    <property type="match status" value="1"/>
</dbReference>
<organism evidence="7 8">
    <name type="scientific">Daucus carota subsp. sativus</name>
    <name type="common">Carrot</name>
    <dbReference type="NCBI Taxonomy" id="79200"/>
    <lineage>
        <taxon>Eukaryota</taxon>
        <taxon>Viridiplantae</taxon>
        <taxon>Streptophyta</taxon>
        <taxon>Embryophyta</taxon>
        <taxon>Tracheophyta</taxon>
        <taxon>Spermatophyta</taxon>
        <taxon>Magnoliopsida</taxon>
        <taxon>eudicotyledons</taxon>
        <taxon>Gunneridae</taxon>
        <taxon>Pentapetalae</taxon>
        <taxon>asterids</taxon>
        <taxon>campanulids</taxon>
        <taxon>Apiales</taxon>
        <taxon>Apiaceae</taxon>
        <taxon>Apioideae</taxon>
        <taxon>Scandiceae</taxon>
        <taxon>Daucinae</taxon>
        <taxon>Daucus</taxon>
        <taxon>Daucus sect. Daucus</taxon>
    </lineage>
</organism>